<evidence type="ECO:0000256" key="8">
    <source>
        <dbReference type="HAMAP-Rule" id="MF_00336"/>
    </source>
</evidence>
<evidence type="ECO:0000256" key="2">
    <source>
        <dbReference type="ARBA" id="ARBA00022598"/>
    </source>
</evidence>
<keyword evidence="6 8" id="KW-0067">ATP-binding</keyword>
<reference evidence="9 10" key="1">
    <citation type="submission" date="2019-11" db="EMBL/GenBank/DDBJ databases">
        <title>P. haliotis isolates from Z. marina roots.</title>
        <authorList>
            <person name="Cohen M."/>
            <person name="Jospin G."/>
            <person name="Eisen J.A."/>
            <person name="Coil D.A."/>
        </authorList>
    </citation>
    <scope>NUCLEOTIDE SEQUENCE [LARGE SCALE GENOMIC DNA]</scope>
    <source>
        <strain evidence="9 10">UCD-MCMsp1aY</strain>
    </source>
</reference>
<dbReference type="PANTHER" id="PTHR43210">
    <property type="entry name" value="DETHIOBIOTIN SYNTHETASE"/>
    <property type="match status" value="1"/>
</dbReference>
<accession>A0A6N8F947</accession>
<dbReference type="PANTHER" id="PTHR43210:SF5">
    <property type="entry name" value="DETHIOBIOTIN SYNTHETASE"/>
    <property type="match status" value="1"/>
</dbReference>
<feature type="binding site" evidence="8">
    <location>
        <position position="71"/>
    </location>
    <ligand>
        <name>ATP</name>
        <dbReference type="ChEBI" id="CHEBI:30616"/>
    </ligand>
</feature>
<dbReference type="HAMAP" id="MF_00336">
    <property type="entry name" value="BioD"/>
    <property type="match status" value="1"/>
</dbReference>
<comment type="subcellular location">
    <subcellularLocation>
        <location evidence="8">Cytoplasm</location>
    </subcellularLocation>
</comment>
<comment type="pathway">
    <text evidence="8">Cofactor biosynthesis; biotin biosynthesis; biotin from 7,8-diaminononanoate: step 1/2.</text>
</comment>
<dbReference type="Gene3D" id="3.40.50.300">
    <property type="entry name" value="P-loop containing nucleotide triphosphate hydrolases"/>
    <property type="match status" value="1"/>
</dbReference>
<keyword evidence="4 8" id="KW-0547">Nucleotide-binding</keyword>
<comment type="function">
    <text evidence="8">Catalyzes a mechanistically unusual reaction, the ATP-dependent insertion of CO2 between the N7 and N8 nitrogen atoms of 7,8-diaminopelargonic acid (DAPA, also called 7,8-diammoniononanoate) to form a ureido ring.</text>
</comment>
<feature type="binding site" evidence="8">
    <location>
        <position position="132"/>
    </location>
    <ligand>
        <name>Mg(2+)</name>
        <dbReference type="ChEBI" id="CHEBI:18420"/>
    </ligand>
</feature>
<dbReference type="GO" id="GO:0005829">
    <property type="term" value="C:cytosol"/>
    <property type="evidence" value="ECO:0007669"/>
    <property type="project" value="TreeGrafter"/>
</dbReference>
<evidence type="ECO:0000256" key="4">
    <source>
        <dbReference type="ARBA" id="ARBA00022741"/>
    </source>
</evidence>
<organism evidence="9 10">
    <name type="scientific">Psychrosphaera haliotis</name>
    <dbReference type="NCBI Taxonomy" id="555083"/>
    <lineage>
        <taxon>Bacteria</taxon>
        <taxon>Pseudomonadati</taxon>
        <taxon>Pseudomonadota</taxon>
        <taxon>Gammaproteobacteria</taxon>
        <taxon>Alteromonadales</taxon>
        <taxon>Pseudoalteromonadaceae</taxon>
        <taxon>Psychrosphaera</taxon>
    </lineage>
</organism>
<evidence type="ECO:0000313" key="10">
    <source>
        <dbReference type="Proteomes" id="UP000439994"/>
    </source>
</evidence>
<dbReference type="NCBIfam" id="TIGR00347">
    <property type="entry name" value="bioD"/>
    <property type="match status" value="1"/>
</dbReference>
<dbReference type="EC" id="6.3.3.3" evidence="8"/>
<keyword evidence="1 8" id="KW-0963">Cytoplasm</keyword>
<dbReference type="PIRSF" id="PIRSF006755">
    <property type="entry name" value="DTB_synth"/>
    <property type="match status" value="1"/>
</dbReference>
<keyword evidence="2 8" id="KW-0436">Ligase</keyword>
<evidence type="ECO:0000256" key="3">
    <source>
        <dbReference type="ARBA" id="ARBA00022723"/>
    </source>
</evidence>
<name>A0A6N8F947_9GAMM</name>
<dbReference type="CDD" id="cd03109">
    <property type="entry name" value="DTBS"/>
    <property type="match status" value="1"/>
</dbReference>
<comment type="caution">
    <text evidence="8">Lacks conserved residue(s) required for the propagation of feature annotation.</text>
</comment>
<keyword evidence="7 8" id="KW-0460">Magnesium</keyword>
<evidence type="ECO:0000256" key="6">
    <source>
        <dbReference type="ARBA" id="ARBA00022840"/>
    </source>
</evidence>
<feature type="binding site" evidence="8">
    <location>
        <position position="29"/>
    </location>
    <ligand>
        <name>Mg(2+)</name>
        <dbReference type="ChEBI" id="CHEBI:18420"/>
    </ligand>
</feature>
<feature type="active site" evidence="8">
    <location>
        <position position="50"/>
    </location>
</feature>
<evidence type="ECO:0000313" key="9">
    <source>
        <dbReference type="EMBL" id="MUH71061.1"/>
    </source>
</evidence>
<sequence length="232" mass="26037">MSKLVKNIQNLTEYESLFITGTDTEIGKTYCTSLLLRFMMKMDIDVNPFKPIAAGTEAHLLDDEGNSVNEDAFRLWQASNKRFTMNQINPILYDQPIAPHIAADLECEELNQKRLDALLPEALNLAELTLIEGAGGWHLPLNNEELLSQWVAKHKIPVIMVVGVRLGCLNHALLTAQAITSTGCEIVGWVANYIEGKNDIHIKNVDYLKQKLLVNYRAECLFEVDKNQTSLG</sequence>
<comment type="subunit">
    <text evidence="8">Homodimer.</text>
</comment>
<keyword evidence="3 8" id="KW-0479">Metal-binding</keyword>
<dbReference type="GO" id="GO:0004141">
    <property type="term" value="F:dethiobiotin synthase activity"/>
    <property type="evidence" value="ECO:0007669"/>
    <property type="project" value="UniProtKB-UniRule"/>
</dbReference>
<dbReference type="GO" id="GO:0005524">
    <property type="term" value="F:ATP binding"/>
    <property type="evidence" value="ECO:0007669"/>
    <property type="project" value="UniProtKB-UniRule"/>
</dbReference>
<evidence type="ECO:0000256" key="7">
    <source>
        <dbReference type="ARBA" id="ARBA00022842"/>
    </source>
</evidence>
<comment type="cofactor">
    <cofactor evidence="8">
        <name>Mg(2+)</name>
        <dbReference type="ChEBI" id="CHEBI:18420"/>
    </cofactor>
</comment>
<dbReference type="InterPro" id="IPR027417">
    <property type="entry name" value="P-loop_NTPase"/>
</dbReference>
<dbReference type="RefSeq" id="WP_155693460.1">
    <property type="nucleotide sequence ID" value="NZ_WOCD01000001.1"/>
</dbReference>
<comment type="similarity">
    <text evidence="8">Belongs to the dethiobiotin synthetase family.</text>
</comment>
<gene>
    <name evidence="8 9" type="primary">bioD</name>
    <name evidence="9" type="ORF">GNP35_00240</name>
</gene>
<comment type="caution">
    <text evidence="9">The sequence shown here is derived from an EMBL/GenBank/DDBJ whole genome shotgun (WGS) entry which is preliminary data.</text>
</comment>
<feature type="binding site" evidence="8">
    <location>
        <position position="71"/>
    </location>
    <ligand>
        <name>Mg(2+)</name>
        <dbReference type="ChEBI" id="CHEBI:18420"/>
    </ligand>
</feature>
<comment type="catalytic activity">
    <reaction evidence="8">
        <text>(7R,8S)-7,8-diammoniononanoate + CO2 + ATP = (4R,5S)-dethiobiotin + ADP + phosphate + 3 H(+)</text>
        <dbReference type="Rhea" id="RHEA:15805"/>
        <dbReference type="ChEBI" id="CHEBI:15378"/>
        <dbReference type="ChEBI" id="CHEBI:16526"/>
        <dbReference type="ChEBI" id="CHEBI:30616"/>
        <dbReference type="ChEBI" id="CHEBI:43474"/>
        <dbReference type="ChEBI" id="CHEBI:149469"/>
        <dbReference type="ChEBI" id="CHEBI:149473"/>
        <dbReference type="ChEBI" id="CHEBI:456216"/>
        <dbReference type="EC" id="6.3.3.3"/>
    </reaction>
</comment>
<protein>
    <recommendedName>
        <fullName evidence="8">ATP-dependent dethiobiotin synthetase BioD</fullName>
        <ecNumber evidence="8">6.3.3.3</ecNumber>
    </recommendedName>
    <alternativeName>
        <fullName evidence="8">DTB synthetase</fullName>
        <shortName evidence="8">DTBS</shortName>
    </alternativeName>
    <alternativeName>
        <fullName evidence="8">Dethiobiotin synthase</fullName>
    </alternativeName>
</protein>
<proteinExistence type="inferred from homology"/>
<dbReference type="Proteomes" id="UP000439994">
    <property type="component" value="Unassembled WGS sequence"/>
</dbReference>
<dbReference type="UniPathway" id="UPA00078">
    <property type="reaction ID" value="UER00161"/>
</dbReference>
<evidence type="ECO:0000256" key="1">
    <source>
        <dbReference type="ARBA" id="ARBA00022490"/>
    </source>
</evidence>
<dbReference type="FunFam" id="3.40.50.300:FF:000292">
    <property type="entry name" value="ATP-dependent dethiobiotin synthetase BioD"/>
    <property type="match status" value="1"/>
</dbReference>
<dbReference type="EMBL" id="WOCD01000001">
    <property type="protein sequence ID" value="MUH71061.1"/>
    <property type="molecule type" value="Genomic_DNA"/>
</dbReference>
<dbReference type="AlphaFoldDB" id="A0A6N8F947"/>
<evidence type="ECO:0000256" key="5">
    <source>
        <dbReference type="ARBA" id="ARBA00022756"/>
    </source>
</evidence>
<keyword evidence="5 8" id="KW-0093">Biotin biosynthesis</keyword>
<feature type="binding site" evidence="8">
    <location>
        <begin position="25"/>
        <end position="30"/>
    </location>
    <ligand>
        <name>ATP</name>
        <dbReference type="ChEBI" id="CHEBI:30616"/>
    </ligand>
</feature>
<dbReference type="SUPFAM" id="SSF52540">
    <property type="entry name" value="P-loop containing nucleoside triphosphate hydrolases"/>
    <property type="match status" value="1"/>
</dbReference>
<dbReference type="GO" id="GO:0042803">
    <property type="term" value="F:protein homodimerization activity"/>
    <property type="evidence" value="ECO:0007669"/>
    <property type="project" value="UniProtKB-ARBA"/>
</dbReference>
<dbReference type="InterPro" id="IPR004472">
    <property type="entry name" value="DTB_synth_BioD"/>
</dbReference>
<dbReference type="GO" id="GO:0009102">
    <property type="term" value="P:biotin biosynthetic process"/>
    <property type="evidence" value="ECO:0007669"/>
    <property type="project" value="UniProtKB-UniRule"/>
</dbReference>
<dbReference type="OrthoDB" id="9802097at2"/>
<dbReference type="GO" id="GO:0000287">
    <property type="term" value="F:magnesium ion binding"/>
    <property type="evidence" value="ECO:0007669"/>
    <property type="project" value="UniProtKB-UniRule"/>
</dbReference>
<feature type="binding site" evidence="8">
    <location>
        <position position="215"/>
    </location>
    <ligand>
        <name>ATP</name>
        <dbReference type="ChEBI" id="CHEBI:30616"/>
    </ligand>
</feature>
<dbReference type="Pfam" id="PF13500">
    <property type="entry name" value="AAA_26"/>
    <property type="match status" value="1"/>
</dbReference>
<keyword evidence="10" id="KW-1185">Reference proteome</keyword>
<feature type="binding site" evidence="8">
    <location>
        <begin position="132"/>
        <end position="135"/>
    </location>
    <ligand>
        <name>ATP</name>
        <dbReference type="ChEBI" id="CHEBI:30616"/>
    </ligand>
</feature>